<keyword evidence="7 11" id="KW-0675">Receptor</keyword>
<organism evidence="11 12">
    <name type="scientific">Melipona quadrifasciata</name>
    <dbReference type="NCBI Taxonomy" id="166423"/>
    <lineage>
        <taxon>Eukaryota</taxon>
        <taxon>Metazoa</taxon>
        <taxon>Ecdysozoa</taxon>
        <taxon>Arthropoda</taxon>
        <taxon>Hexapoda</taxon>
        <taxon>Insecta</taxon>
        <taxon>Pterygota</taxon>
        <taxon>Neoptera</taxon>
        <taxon>Endopterygota</taxon>
        <taxon>Hymenoptera</taxon>
        <taxon>Apocrita</taxon>
        <taxon>Aculeata</taxon>
        <taxon>Apoidea</taxon>
        <taxon>Anthophila</taxon>
        <taxon>Apidae</taxon>
        <taxon>Melipona</taxon>
    </lineage>
</organism>
<evidence type="ECO:0000256" key="9">
    <source>
        <dbReference type="SAM" id="Phobius"/>
    </source>
</evidence>
<feature type="transmembrane region" description="Helical" evidence="9">
    <location>
        <begin position="230"/>
        <end position="254"/>
    </location>
</feature>
<feature type="domain" description="Ionotropic glutamate receptor C-terminal" evidence="10">
    <location>
        <begin position="225"/>
        <end position="328"/>
    </location>
</feature>
<keyword evidence="3" id="KW-1003">Cell membrane</keyword>
<dbReference type="PANTHER" id="PTHR42643:SF24">
    <property type="entry name" value="IONOTROPIC RECEPTOR 60A"/>
    <property type="match status" value="1"/>
</dbReference>
<comment type="similarity">
    <text evidence="2">Belongs to the glutamate-gated ion channel (TC 1.A.10.1) family.</text>
</comment>
<dbReference type="SUPFAM" id="SSF53850">
    <property type="entry name" value="Periplasmic binding protein-like II"/>
    <property type="match status" value="1"/>
</dbReference>
<feature type="transmembrane region" description="Helical" evidence="9">
    <location>
        <begin position="200"/>
        <end position="218"/>
    </location>
</feature>
<protein>
    <submittedName>
        <fullName evidence="11">Glutamate receptor delta-2 subunit</fullName>
    </submittedName>
</protein>
<feature type="transmembrane region" description="Helical" evidence="9">
    <location>
        <begin position="429"/>
        <end position="454"/>
    </location>
</feature>
<evidence type="ECO:0000256" key="1">
    <source>
        <dbReference type="ARBA" id="ARBA00004651"/>
    </source>
</evidence>
<evidence type="ECO:0000256" key="6">
    <source>
        <dbReference type="ARBA" id="ARBA00023136"/>
    </source>
</evidence>
<dbReference type="GO" id="GO:0005886">
    <property type="term" value="C:plasma membrane"/>
    <property type="evidence" value="ECO:0007669"/>
    <property type="project" value="UniProtKB-SubCell"/>
</dbReference>
<keyword evidence="5 9" id="KW-1133">Transmembrane helix</keyword>
<dbReference type="GO" id="GO:0015276">
    <property type="term" value="F:ligand-gated monoatomic ion channel activity"/>
    <property type="evidence" value="ECO:0007669"/>
    <property type="project" value="InterPro"/>
</dbReference>
<comment type="subcellular location">
    <subcellularLocation>
        <location evidence="1">Cell membrane</location>
        <topology evidence="1">Multi-pass membrane protein</topology>
    </subcellularLocation>
</comment>
<evidence type="ECO:0000313" key="12">
    <source>
        <dbReference type="Proteomes" id="UP000053105"/>
    </source>
</evidence>
<dbReference type="Proteomes" id="UP000053105">
    <property type="component" value="Unassembled WGS sequence"/>
</dbReference>
<keyword evidence="8" id="KW-0325">Glycoprotein</keyword>
<dbReference type="EMBL" id="KQ435689">
    <property type="protein sequence ID" value="KOX81258.1"/>
    <property type="molecule type" value="Genomic_DNA"/>
</dbReference>
<evidence type="ECO:0000256" key="3">
    <source>
        <dbReference type="ARBA" id="ARBA00022475"/>
    </source>
</evidence>
<evidence type="ECO:0000256" key="7">
    <source>
        <dbReference type="ARBA" id="ARBA00023170"/>
    </source>
</evidence>
<feature type="domain" description="Ionotropic glutamate receptor C-terminal" evidence="10">
    <location>
        <begin position="145"/>
        <end position="199"/>
    </location>
</feature>
<keyword evidence="6 9" id="KW-0472">Membrane</keyword>
<proteinExistence type="inferred from homology"/>
<feature type="transmembrane region" description="Helical" evidence="9">
    <location>
        <begin position="146"/>
        <end position="165"/>
    </location>
</feature>
<gene>
    <name evidence="11" type="ORF">WN51_00166</name>
</gene>
<evidence type="ECO:0000256" key="4">
    <source>
        <dbReference type="ARBA" id="ARBA00022692"/>
    </source>
</evidence>
<dbReference type="GO" id="GO:0050906">
    <property type="term" value="P:detection of stimulus involved in sensory perception"/>
    <property type="evidence" value="ECO:0007669"/>
    <property type="project" value="UniProtKB-ARBA"/>
</dbReference>
<dbReference type="InterPro" id="IPR052192">
    <property type="entry name" value="Insect_Ionotropic_Sensory_Rcpt"/>
</dbReference>
<dbReference type="STRING" id="166423.A0A0N0U824"/>
<dbReference type="PANTHER" id="PTHR42643">
    <property type="entry name" value="IONOTROPIC RECEPTOR 20A-RELATED"/>
    <property type="match status" value="1"/>
</dbReference>
<dbReference type="AlphaFoldDB" id="A0A0N0U824"/>
<dbReference type="InterPro" id="IPR001320">
    <property type="entry name" value="Iontro_rcpt_C"/>
</dbReference>
<evidence type="ECO:0000256" key="2">
    <source>
        <dbReference type="ARBA" id="ARBA00008685"/>
    </source>
</evidence>
<dbReference type="Gene3D" id="1.10.287.70">
    <property type="match status" value="1"/>
</dbReference>
<evidence type="ECO:0000256" key="5">
    <source>
        <dbReference type="ARBA" id="ARBA00022989"/>
    </source>
</evidence>
<evidence type="ECO:0000256" key="8">
    <source>
        <dbReference type="ARBA" id="ARBA00023180"/>
    </source>
</evidence>
<keyword evidence="4 9" id="KW-0812">Transmembrane</keyword>
<reference evidence="11 12" key="1">
    <citation type="submission" date="2015-07" db="EMBL/GenBank/DDBJ databases">
        <title>The genome of Melipona quadrifasciata.</title>
        <authorList>
            <person name="Pan H."/>
            <person name="Kapheim K."/>
        </authorList>
    </citation>
    <scope>NUCLEOTIDE SEQUENCE [LARGE SCALE GENOMIC DNA]</scope>
    <source>
        <strain evidence="11">0111107301</strain>
        <tissue evidence="11">Whole body</tissue>
    </source>
</reference>
<sequence>MISDTNNEKIPLQLTITSWNDMPFSGIVQENGKWVGKGYAFYIFDLLSLKLNFTYTIVPPEKHILGNKTSGVLNLLYNKVSFENLYYDTTMKKVDVAVAFLPVLPEMSEYCTFSTPLDEMKLTAVMKRPQDSATGSGLLAPFERTVWLLVLASLIFVGPIIYLFANIRAKLWHDSTSENFSLSSCFWFVYSSLLKQGTNIVATTDYGCLIYSLLLQLFNTTVGFADSTRMLFATWWIFILILTSFYTANLTAFLTKPQFTLSISSLQDIVKKGYSWVTYEGRTIDFLLSQNQQNELSLLNATKTHKNFKYHEPSKDILQLVSTKRLFLAETHYLQTLIFEDYVNKTRQRLDHNLRCTYVIMPGSILTTSRAFGFPLNSTLGKSINLMLLKLLETGIINQRKKEDLPLAEICPVDLRSSERQLRNTDLLLTYKVVVAGYTIAAIIFLFELIYAFISYRMQNSKRRACLSCCAPKAKAQSFSNNNFPAQNCLTLKRSPPAIYQYPDNVLMQRKQQLINGRSYYVVTNPYGDRKLIPIRTPSAFLFEYAA</sequence>
<dbReference type="Pfam" id="PF00060">
    <property type="entry name" value="Lig_chan"/>
    <property type="match status" value="2"/>
</dbReference>
<dbReference type="Gene3D" id="3.40.190.10">
    <property type="entry name" value="Periplasmic binding protein-like II"/>
    <property type="match status" value="1"/>
</dbReference>
<keyword evidence="12" id="KW-1185">Reference proteome</keyword>
<evidence type="ECO:0000259" key="10">
    <source>
        <dbReference type="Pfam" id="PF00060"/>
    </source>
</evidence>
<evidence type="ECO:0000313" key="11">
    <source>
        <dbReference type="EMBL" id="KOX81258.1"/>
    </source>
</evidence>
<accession>A0A0N0U824</accession>
<name>A0A0N0U824_9HYME</name>
<dbReference type="OrthoDB" id="5984008at2759"/>